<dbReference type="Proteomes" id="UP001431783">
    <property type="component" value="Unassembled WGS sequence"/>
</dbReference>
<evidence type="ECO:0000313" key="3">
    <source>
        <dbReference type="Proteomes" id="UP001431783"/>
    </source>
</evidence>
<name>A0AAW1UYM0_9CUCU</name>
<sequence>MLKKLMSIPSVGYSRYNFQTTLMGLMLLGGLTTCLGDPETKLENKEWWRDPCRQVIPPIPEKLRHGRSAGIRNEIRDQLNILITENKKNLRELKHLYWKGTRPKLPAGKFKWLKLRKMIKDMQSPNGNIELRNLHKSLQIFAGTLEKLSHIRLKTQGKFDKRKRDFILHDTKKSFKAFICSVQEALQKNLQKSGKPIHFDDVLSKINLTEHSDLTELSYLDVTILKKLKKFLDKVKTLLEKSITRRKRRKNINKKNENLSRRRLRNRHS</sequence>
<proteinExistence type="predicted"/>
<comment type="caution">
    <text evidence="2">The sequence shown here is derived from an EMBL/GenBank/DDBJ whole genome shotgun (WGS) entry which is preliminary data.</text>
</comment>
<reference evidence="2 3" key="1">
    <citation type="submission" date="2023-03" db="EMBL/GenBank/DDBJ databases">
        <title>Genome insight into feeding habits of ladybird beetles.</title>
        <authorList>
            <person name="Li H.-S."/>
            <person name="Huang Y.-H."/>
            <person name="Pang H."/>
        </authorList>
    </citation>
    <scope>NUCLEOTIDE SEQUENCE [LARGE SCALE GENOMIC DNA]</scope>
    <source>
        <strain evidence="2">SYSU_2023b</strain>
        <tissue evidence="2">Whole body</tissue>
    </source>
</reference>
<evidence type="ECO:0000313" key="2">
    <source>
        <dbReference type="EMBL" id="KAK9885065.1"/>
    </source>
</evidence>
<evidence type="ECO:0000256" key="1">
    <source>
        <dbReference type="SAM" id="MobiDB-lite"/>
    </source>
</evidence>
<dbReference type="AlphaFoldDB" id="A0AAW1UYM0"/>
<protein>
    <submittedName>
        <fullName evidence="2">Uncharacterized protein</fullName>
    </submittedName>
</protein>
<dbReference type="EMBL" id="JARQZJ010000094">
    <property type="protein sequence ID" value="KAK9885065.1"/>
    <property type="molecule type" value="Genomic_DNA"/>
</dbReference>
<keyword evidence="3" id="KW-1185">Reference proteome</keyword>
<accession>A0AAW1UYM0</accession>
<feature type="region of interest" description="Disordered" evidence="1">
    <location>
        <begin position="248"/>
        <end position="269"/>
    </location>
</feature>
<gene>
    <name evidence="2" type="ORF">WA026_009288</name>
</gene>
<organism evidence="2 3">
    <name type="scientific">Henosepilachna vigintioctopunctata</name>
    <dbReference type="NCBI Taxonomy" id="420089"/>
    <lineage>
        <taxon>Eukaryota</taxon>
        <taxon>Metazoa</taxon>
        <taxon>Ecdysozoa</taxon>
        <taxon>Arthropoda</taxon>
        <taxon>Hexapoda</taxon>
        <taxon>Insecta</taxon>
        <taxon>Pterygota</taxon>
        <taxon>Neoptera</taxon>
        <taxon>Endopterygota</taxon>
        <taxon>Coleoptera</taxon>
        <taxon>Polyphaga</taxon>
        <taxon>Cucujiformia</taxon>
        <taxon>Coccinelloidea</taxon>
        <taxon>Coccinellidae</taxon>
        <taxon>Epilachninae</taxon>
        <taxon>Epilachnini</taxon>
        <taxon>Henosepilachna</taxon>
    </lineage>
</organism>